<feature type="transmembrane region" description="Helical" evidence="7">
    <location>
        <begin position="92"/>
        <end position="111"/>
    </location>
</feature>
<accession>A0A4S5EUV6</accession>
<dbReference type="GO" id="GO:1902600">
    <property type="term" value="P:proton transmembrane transport"/>
    <property type="evidence" value="ECO:0007669"/>
    <property type="project" value="InterPro"/>
</dbReference>
<dbReference type="GO" id="GO:0016020">
    <property type="term" value="C:membrane"/>
    <property type="evidence" value="ECO:0007669"/>
    <property type="project" value="UniProtKB-SubCell"/>
</dbReference>
<feature type="transmembrane region" description="Helical" evidence="7">
    <location>
        <begin position="221"/>
        <end position="237"/>
    </location>
</feature>
<keyword evidence="6 7" id="KW-0472">Membrane</keyword>
<feature type="transmembrane region" description="Helical" evidence="7">
    <location>
        <begin position="295"/>
        <end position="316"/>
    </location>
</feature>
<evidence type="ECO:0000256" key="3">
    <source>
        <dbReference type="ARBA" id="ARBA00022448"/>
    </source>
</evidence>
<evidence type="ECO:0000256" key="2">
    <source>
        <dbReference type="ARBA" id="ARBA00005551"/>
    </source>
</evidence>
<dbReference type="InterPro" id="IPR006153">
    <property type="entry name" value="Cation/H_exchanger_TM"/>
</dbReference>
<sequence length="393" mass="40105">MHSTATTFLELGGVLFSLGILGHLALRVGISPIPLYLVGGLAFGHGGLLPLGASEEFIGVGAEIGVVLLLLTLGLEYTAGELLSGLRKQARSGVLDLVLNATPGVAAAFILGWGPTAAVVLGGVTAISSSGIIAKVLGDLGRLGNRETPVVLSVLVLEDLAMAVYLPILTALLAHHSLARGSLTVAIALGVLVAVLYVALRHSDKVTRLVFNPSADRDDEVLLLRALGLALLVAGLAQRLQVSSAVGAFLVGIALSGPVAEGAQEVLRPLRDLFAAVFFVFFGMQTAPADIPPALLAGSLLALAGVATKVMTGWWAARSAGIGTMGRFRAGAALVARGEFSIVIAGLAVAAGIEPKLGPLAACYVLLMAIIGPLAARFVEPVTRAARGRLSRP</sequence>
<feature type="transmembrane region" description="Helical" evidence="7">
    <location>
        <begin position="57"/>
        <end position="80"/>
    </location>
</feature>
<keyword evidence="10" id="KW-1185">Reference proteome</keyword>
<evidence type="ECO:0000256" key="1">
    <source>
        <dbReference type="ARBA" id="ARBA00004141"/>
    </source>
</evidence>
<dbReference type="PANTHER" id="PTHR42751:SF6">
    <property type="entry name" value="CONSERVED INTEGRAL MEMBRANE TRANSPORT PROTEIN-RELATED"/>
    <property type="match status" value="1"/>
</dbReference>
<proteinExistence type="inferred from homology"/>
<keyword evidence="3" id="KW-0813">Transport</keyword>
<dbReference type="InterPro" id="IPR038770">
    <property type="entry name" value="Na+/solute_symporter_sf"/>
</dbReference>
<dbReference type="AlphaFoldDB" id="A0A4S5EUV6"/>
<organism evidence="9 10">
    <name type="scientific">Candidatus Frankia alpina</name>
    <dbReference type="NCBI Taxonomy" id="2699483"/>
    <lineage>
        <taxon>Bacteria</taxon>
        <taxon>Bacillati</taxon>
        <taxon>Actinomycetota</taxon>
        <taxon>Actinomycetes</taxon>
        <taxon>Frankiales</taxon>
        <taxon>Frankiaceae</taxon>
        <taxon>Frankia</taxon>
    </lineage>
</organism>
<dbReference type="GO" id="GO:0015297">
    <property type="term" value="F:antiporter activity"/>
    <property type="evidence" value="ECO:0007669"/>
    <property type="project" value="InterPro"/>
</dbReference>
<evidence type="ECO:0000256" key="6">
    <source>
        <dbReference type="ARBA" id="ARBA00023136"/>
    </source>
</evidence>
<feature type="transmembrane region" description="Helical" evidence="7">
    <location>
        <begin position="181"/>
        <end position="200"/>
    </location>
</feature>
<dbReference type="EMBL" id="SSXH01000003">
    <property type="protein sequence ID" value="THJ76331.1"/>
    <property type="molecule type" value="Genomic_DNA"/>
</dbReference>
<evidence type="ECO:0000313" key="10">
    <source>
        <dbReference type="Proteomes" id="UP000305282"/>
    </source>
</evidence>
<evidence type="ECO:0000256" key="5">
    <source>
        <dbReference type="ARBA" id="ARBA00022989"/>
    </source>
</evidence>
<dbReference type="RefSeq" id="WP_136446367.1">
    <property type="nucleotide sequence ID" value="NZ_SSXH01000003.1"/>
</dbReference>
<evidence type="ECO:0000313" key="9">
    <source>
        <dbReference type="EMBL" id="THJ76331.1"/>
    </source>
</evidence>
<dbReference type="PANTHER" id="PTHR42751">
    <property type="entry name" value="SODIUM/HYDROGEN EXCHANGER FAMILY/TRKA DOMAIN PROTEIN"/>
    <property type="match status" value="1"/>
</dbReference>
<feature type="transmembrane region" description="Helical" evidence="7">
    <location>
        <begin position="33"/>
        <end position="51"/>
    </location>
</feature>
<reference evidence="9 10" key="1">
    <citation type="submission" date="2019-04" db="EMBL/GenBank/DDBJ databases">
        <title>Draft genome sequences for three unisolated Alnus-infective Frankia Sp+ strains, AgTrS, AiOr and AvVan, the first sequenced Frankia strains able to sporulate in-planta.</title>
        <authorList>
            <person name="Bethencourt L."/>
            <person name="Vautrin F."/>
            <person name="Taib N."/>
            <person name="Dubost A."/>
            <person name="Castro-Garcia L."/>
            <person name="Imbaud O."/>
            <person name="Abrouk D."/>
            <person name="Fournier P."/>
            <person name="Briolay J."/>
            <person name="Nguyen A."/>
            <person name="Normand P."/>
            <person name="Fernandez M.P."/>
            <person name="Brochier-Armanet C."/>
            <person name="Herrera-Belaroussi A."/>
        </authorList>
    </citation>
    <scope>NUCLEOTIDE SEQUENCE [LARGE SCALE GENOMIC DNA]</scope>
    <source>
        <strain evidence="9 10">AvVan</strain>
    </source>
</reference>
<feature type="transmembrane region" description="Helical" evidence="7">
    <location>
        <begin position="243"/>
        <end position="260"/>
    </location>
</feature>
<comment type="similarity">
    <text evidence="2">Belongs to the monovalent cation:proton antiporter 2 (CPA2) transporter (TC 2.A.37) family.</text>
</comment>
<feature type="transmembrane region" description="Helical" evidence="7">
    <location>
        <begin position="359"/>
        <end position="379"/>
    </location>
</feature>
<dbReference type="Gene3D" id="1.20.1530.20">
    <property type="match status" value="1"/>
</dbReference>
<keyword evidence="4 7" id="KW-0812">Transmembrane</keyword>
<evidence type="ECO:0000256" key="7">
    <source>
        <dbReference type="SAM" id="Phobius"/>
    </source>
</evidence>
<gene>
    <name evidence="9" type="ORF">E7Y31_00370</name>
</gene>
<name>A0A4S5EUV6_9ACTN</name>
<feature type="transmembrane region" description="Helical" evidence="7">
    <location>
        <begin position="328"/>
        <end position="353"/>
    </location>
</feature>
<dbReference type="OrthoDB" id="3294398at2"/>
<feature type="transmembrane region" description="Helical" evidence="7">
    <location>
        <begin position="272"/>
        <end position="289"/>
    </location>
</feature>
<evidence type="ECO:0000259" key="8">
    <source>
        <dbReference type="Pfam" id="PF00999"/>
    </source>
</evidence>
<keyword evidence="5 7" id="KW-1133">Transmembrane helix</keyword>
<dbReference type="Proteomes" id="UP000305282">
    <property type="component" value="Unassembled WGS sequence"/>
</dbReference>
<comment type="caution">
    <text evidence="9">The sequence shown here is derived from an EMBL/GenBank/DDBJ whole genome shotgun (WGS) entry which is preliminary data.</text>
</comment>
<feature type="transmembrane region" description="Helical" evidence="7">
    <location>
        <begin position="6"/>
        <end position="26"/>
    </location>
</feature>
<evidence type="ECO:0000256" key="4">
    <source>
        <dbReference type="ARBA" id="ARBA00022692"/>
    </source>
</evidence>
<feature type="transmembrane region" description="Helical" evidence="7">
    <location>
        <begin position="117"/>
        <end position="138"/>
    </location>
</feature>
<comment type="subcellular location">
    <subcellularLocation>
        <location evidence="1">Membrane</location>
        <topology evidence="1">Multi-pass membrane protein</topology>
    </subcellularLocation>
</comment>
<protein>
    <submittedName>
        <fullName evidence="9">Cation:proton antiporter</fullName>
    </submittedName>
</protein>
<feature type="transmembrane region" description="Helical" evidence="7">
    <location>
        <begin position="150"/>
        <end position="175"/>
    </location>
</feature>
<feature type="domain" description="Cation/H+ exchanger transmembrane" evidence="8">
    <location>
        <begin position="16"/>
        <end position="374"/>
    </location>
</feature>
<dbReference type="Pfam" id="PF00999">
    <property type="entry name" value="Na_H_Exchanger"/>
    <property type="match status" value="1"/>
</dbReference>